<sequence length="52" mass="5832">MSCCGGSNNQSDKQMKEWGNEENKNQTGLKLNPMLIIAVLLFLGLIVYKFVI</sequence>
<keyword evidence="4" id="KW-1185">Reference proteome</keyword>
<feature type="compositionally biased region" description="Polar residues" evidence="1">
    <location>
        <begin position="1"/>
        <end position="12"/>
    </location>
</feature>
<protein>
    <submittedName>
        <fullName evidence="3">Uncharacterized protein</fullName>
    </submittedName>
</protein>
<evidence type="ECO:0000313" key="4">
    <source>
        <dbReference type="Proteomes" id="UP000186112"/>
    </source>
</evidence>
<evidence type="ECO:0000256" key="2">
    <source>
        <dbReference type="SAM" id="Phobius"/>
    </source>
</evidence>
<gene>
    <name evidence="3" type="ORF">TICRE_21090</name>
</gene>
<feature type="compositionally biased region" description="Basic and acidic residues" evidence="1">
    <location>
        <begin position="13"/>
        <end position="24"/>
    </location>
</feature>
<keyword evidence="2" id="KW-1133">Transmembrane helix</keyword>
<keyword evidence="2" id="KW-0472">Membrane</keyword>
<reference evidence="3 4" key="1">
    <citation type="submission" date="2016-02" db="EMBL/GenBank/DDBJ databases">
        <title>Genome sequence of Tissierella creatinophila DSM 6911.</title>
        <authorList>
            <person name="Poehlein A."/>
            <person name="Daniel R."/>
        </authorList>
    </citation>
    <scope>NUCLEOTIDE SEQUENCE [LARGE SCALE GENOMIC DNA]</scope>
    <source>
        <strain evidence="3 4">DSM 6911</strain>
    </source>
</reference>
<feature type="region of interest" description="Disordered" evidence="1">
    <location>
        <begin position="1"/>
        <end position="26"/>
    </location>
</feature>
<evidence type="ECO:0000256" key="1">
    <source>
        <dbReference type="SAM" id="MobiDB-lite"/>
    </source>
</evidence>
<name>A0A1U7M3S4_TISCR</name>
<evidence type="ECO:0000313" key="3">
    <source>
        <dbReference type="EMBL" id="OLS01967.1"/>
    </source>
</evidence>
<proteinExistence type="predicted"/>
<keyword evidence="2" id="KW-0812">Transmembrane</keyword>
<dbReference type="RefSeq" id="WP_158016525.1">
    <property type="nucleotide sequence ID" value="NZ_LTDM01000053.1"/>
</dbReference>
<dbReference type="AlphaFoldDB" id="A0A1U7M3S4"/>
<feature type="transmembrane region" description="Helical" evidence="2">
    <location>
        <begin position="31"/>
        <end position="51"/>
    </location>
</feature>
<dbReference type="Proteomes" id="UP000186112">
    <property type="component" value="Unassembled WGS sequence"/>
</dbReference>
<comment type="caution">
    <text evidence="3">The sequence shown here is derived from an EMBL/GenBank/DDBJ whole genome shotgun (WGS) entry which is preliminary data.</text>
</comment>
<accession>A0A1U7M3S4</accession>
<dbReference type="EMBL" id="LTDM01000053">
    <property type="protein sequence ID" value="OLS01967.1"/>
    <property type="molecule type" value="Genomic_DNA"/>
</dbReference>
<organism evidence="3 4">
    <name type="scientific">Tissierella creatinophila DSM 6911</name>
    <dbReference type="NCBI Taxonomy" id="1123403"/>
    <lineage>
        <taxon>Bacteria</taxon>
        <taxon>Bacillati</taxon>
        <taxon>Bacillota</taxon>
        <taxon>Tissierellia</taxon>
        <taxon>Tissierellales</taxon>
        <taxon>Tissierellaceae</taxon>
        <taxon>Tissierella</taxon>
    </lineage>
</organism>